<proteinExistence type="predicted"/>
<dbReference type="PANTHER" id="PTHR28004">
    <property type="entry name" value="ZGC:162816-RELATED"/>
    <property type="match status" value="1"/>
</dbReference>
<reference evidence="1 2" key="1">
    <citation type="submission" date="2016-10" db="EMBL/GenBank/DDBJ databases">
        <authorList>
            <person name="de Groot N.N."/>
        </authorList>
    </citation>
    <scope>NUCLEOTIDE SEQUENCE [LARGE SCALE GENOMIC DNA]</scope>
    <source>
        <strain evidence="1 2">CGMCC 4.5506</strain>
    </source>
</reference>
<dbReference type="Proteomes" id="UP000199494">
    <property type="component" value="Unassembled WGS sequence"/>
</dbReference>
<sequence>MTPVITRGHLDTTALLAAGEERLDWRFKAIPSSLWGLPLATAADARPCLFTGGFLGPVVVLEAEPLEHNLRTMAAWCAERGVALAPHGKTTMAPQLFAKQFDNGAWGITAANAAQLRVYRAFGVSRVLLANQLVDPAALRWLAGELDDDPEFEFCCWVDSVRGVELMTAALAGARRQVDVLVELGPREARRGRTGVRDEETAMAVARAAAASPALRLTGVGGYEGALEKDTTERALAHIESYVDTLRETTILLAEAGLFSDETPVIVSAGGSAYFDKVARGLTVDWPSSLDGLTVLPVLRSGAYLTHDDGRYREVSPLGAYPRVSGPPLRSALRAWAQVTSIPTNDLALLTMGKRDVSFDDGLPEPQSHRDPAGTVRPLEGHTVGKLNDQHTYLTLPPGSPLAVGDWVGFGLSHPCTVFDKWPVIPVVGEDRHTVVDFVRTYF</sequence>
<dbReference type="RefSeq" id="WP_091809915.1">
    <property type="nucleotide sequence ID" value="NZ_CP016353.1"/>
</dbReference>
<name>A0A222VT50_9PSEU</name>
<dbReference type="KEGG" id="pmad:BAY61_21380"/>
<dbReference type="Gene3D" id="2.40.37.20">
    <property type="entry name" value="D-serine dehydratase-like domain"/>
    <property type="match status" value="1"/>
</dbReference>
<evidence type="ECO:0000313" key="2">
    <source>
        <dbReference type="Proteomes" id="UP000199494"/>
    </source>
</evidence>
<dbReference type="PANTHER" id="PTHR28004:SF8">
    <property type="entry name" value="D-SERINE DEAMINASE"/>
    <property type="match status" value="1"/>
</dbReference>
<accession>A0A222VT50</accession>
<dbReference type="EMBL" id="FMZE01000012">
    <property type="protein sequence ID" value="SDD80433.1"/>
    <property type="molecule type" value="Genomic_DNA"/>
</dbReference>
<keyword evidence="2" id="KW-1185">Reference proteome</keyword>
<dbReference type="OrthoDB" id="9811417at2"/>
<evidence type="ECO:0000313" key="1">
    <source>
        <dbReference type="EMBL" id="SDD80433.1"/>
    </source>
</evidence>
<dbReference type="InterPro" id="IPR051466">
    <property type="entry name" value="D-amino_acid_metab_enzyme"/>
</dbReference>
<dbReference type="SUPFAM" id="SSF51419">
    <property type="entry name" value="PLP-binding barrel"/>
    <property type="match status" value="1"/>
</dbReference>
<protein>
    <submittedName>
        <fullName evidence="1">D-serine deaminase, pyridoxal phosphate-dependent</fullName>
    </submittedName>
</protein>
<dbReference type="Gene3D" id="3.20.20.10">
    <property type="entry name" value="Alanine racemase"/>
    <property type="match status" value="1"/>
</dbReference>
<gene>
    <name evidence="1" type="ORF">SAMN05421630_112218</name>
</gene>
<dbReference type="InterPro" id="IPR026956">
    <property type="entry name" value="D-ser_dehydrat-like_dom"/>
</dbReference>
<dbReference type="Pfam" id="PF14031">
    <property type="entry name" value="D-ser_dehydrat"/>
    <property type="match status" value="1"/>
</dbReference>
<dbReference type="STRING" id="530584.SAMN05421630_112218"/>
<dbReference type="AlphaFoldDB" id="A0A222VT50"/>
<dbReference type="InterPro" id="IPR042208">
    <property type="entry name" value="D-ser_dehydrat-like_sf"/>
</dbReference>
<dbReference type="CDD" id="cd06818">
    <property type="entry name" value="PLPDE_III_cryptic_DSD"/>
    <property type="match status" value="1"/>
</dbReference>
<dbReference type="SMART" id="SM01119">
    <property type="entry name" value="D-ser_dehydrat"/>
    <property type="match status" value="1"/>
</dbReference>
<organism evidence="1 2">
    <name type="scientific">Prauserella marina</name>
    <dbReference type="NCBI Taxonomy" id="530584"/>
    <lineage>
        <taxon>Bacteria</taxon>
        <taxon>Bacillati</taxon>
        <taxon>Actinomycetota</taxon>
        <taxon>Actinomycetes</taxon>
        <taxon>Pseudonocardiales</taxon>
        <taxon>Pseudonocardiaceae</taxon>
        <taxon>Prauserella</taxon>
    </lineage>
</organism>
<dbReference type="InterPro" id="IPR029066">
    <property type="entry name" value="PLP-binding_barrel"/>
</dbReference>